<protein>
    <submittedName>
        <fullName evidence="2">(California timema) hypothetical protein</fullName>
    </submittedName>
</protein>
<reference evidence="2" key="1">
    <citation type="submission" date="2020-11" db="EMBL/GenBank/DDBJ databases">
        <authorList>
            <person name="Tran Van P."/>
        </authorList>
    </citation>
    <scope>NUCLEOTIDE SEQUENCE</scope>
</reference>
<evidence type="ECO:0000313" key="2">
    <source>
        <dbReference type="EMBL" id="CAD7574196.1"/>
    </source>
</evidence>
<proteinExistence type="predicted"/>
<evidence type="ECO:0000256" key="1">
    <source>
        <dbReference type="SAM" id="MobiDB-lite"/>
    </source>
</evidence>
<dbReference type="AlphaFoldDB" id="A0A7R9J7L5"/>
<dbReference type="InterPro" id="IPR036610">
    <property type="entry name" value="PEBP-like_sf"/>
</dbReference>
<sequence>MSSGTQKFIAALTKVELEEVNPHLRGGRVENHLGKTTLSSPDRDSNLDLPVLSSRAQHDKRGDAKTKQIEETYCIRLSTGPAGNNGSKPPDELSLTRENKTLRARDDWQAQPTPRAGWTCAVTSSHYEKVPEAQHACILFHFSPEYQYPYKFPTNFRTTCDKDNLIIKSAQGNITINNNNCDEIVPKESFADTPNVRYPGAKNESYTLLEIDPDIPDGKKGEAYLHWLIVNIPGADFRTGTFGSEDVLESYAASTPPEGSGNHGYILQAILRLPLLKTIVTTLHVHCYAAPAPPEGSGDHRYMFMVFLQSSDNVTYTIPTERLGFRVEDWVDQQNSGEQKICSLVAGVQFRAGFS</sequence>
<dbReference type="EMBL" id="OE182168">
    <property type="protein sequence ID" value="CAD7574196.1"/>
    <property type="molecule type" value="Genomic_DNA"/>
</dbReference>
<feature type="region of interest" description="Disordered" evidence="1">
    <location>
        <begin position="26"/>
        <end position="66"/>
    </location>
</feature>
<dbReference type="InterPro" id="IPR035810">
    <property type="entry name" value="PEBP_euk"/>
</dbReference>
<dbReference type="CDD" id="cd00866">
    <property type="entry name" value="PEBP_euk"/>
    <property type="match status" value="1"/>
</dbReference>
<accession>A0A7R9J7L5</accession>
<dbReference type="PANTHER" id="PTHR11362">
    <property type="entry name" value="PHOSPHATIDYLETHANOLAMINE-BINDING PROTEIN"/>
    <property type="match status" value="1"/>
</dbReference>
<dbReference type="SUPFAM" id="SSF49777">
    <property type="entry name" value="PEBP-like"/>
    <property type="match status" value="1"/>
</dbReference>
<dbReference type="Gene3D" id="3.90.280.10">
    <property type="entry name" value="PEBP-like"/>
    <property type="match status" value="2"/>
</dbReference>
<gene>
    <name evidence="2" type="ORF">TCMB3V08_LOCUS6816</name>
</gene>
<dbReference type="Pfam" id="PF01161">
    <property type="entry name" value="PBP"/>
    <property type="match status" value="1"/>
</dbReference>
<name>A0A7R9J7L5_TIMCA</name>
<feature type="compositionally biased region" description="Basic and acidic residues" evidence="1">
    <location>
        <begin position="56"/>
        <end position="66"/>
    </location>
</feature>
<organism evidence="2">
    <name type="scientific">Timema californicum</name>
    <name type="common">California timema</name>
    <name type="synonym">Walking stick</name>
    <dbReference type="NCBI Taxonomy" id="61474"/>
    <lineage>
        <taxon>Eukaryota</taxon>
        <taxon>Metazoa</taxon>
        <taxon>Ecdysozoa</taxon>
        <taxon>Arthropoda</taxon>
        <taxon>Hexapoda</taxon>
        <taxon>Insecta</taxon>
        <taxon>Pterygota</taxon>
        <taxon>Neoptera</taxon>
        <taxon>Polyneoptera</taxon>
        <taxon>Phasmatodea</taxon>
        <taxon>Timematodea</taxon>
        <taxon>Timematoidea</taxon>
        <taxon>Timematidae</taxon>
        <taxon>Timema</taxon>
    </lineage>
</organism>
<dbReference type="PANTHER" id="PTHR11362:SF82">
    <property type="entry name" value="PHOSPHATIDYLETHANOLAMINE-BINDING PROTEIN 4"/>
    <property type="match status" value="1"/>
</dbReference>
<dbReference type="InterPro" id="IPR008914">
    <property type="entry name" value="PEBP"/>
</dbReference>